<evidence type="ECO:0000256" key="1">
    <source>
        <dbReference type="ARBA" id="ARBA00022485"/>
    </source>
</evidence>
<dbReference type="GO" id="GO:0051539">
    <property type="term" value="F:4 iron, 4 sulfur cluster binding"/>
    <property type="evidence" value="ECO:0007669"/>
    <property type="project" value="UniProtKB-KW"/>
</dbReference>
<dbReference type="InterPro" id="IPR010226">
    <property type="entry name" value="NADH_quinone_OxRdtase_chainI"/>
</dbReference>
<evidence type="ECO:0000259" key="6">
    <source>
        <dbReference type="PROSITE" id="PS51379"/>
    </source>
</evidence>
<dbReference type="GO" id="GO:0003954">
    <property type="term" value="F:NADH dehydrogenase activity"/>
    <property type="evidence" value="ECO:0007669"/>
    <property type="project" value="TreeGrafter"/>
</dbReference>
<dbReference type="EMBL" id="NBVN01000004">
    <property type="protein sequence ID" value="PUA32188.1"/>
    <property type="molecule type" value="Genomic_DNA"/>
</dbReference>
<dbReference type="InterPro" id="IPR013283">
    <property type="entry name" value="RLI1"/>
</dbReference>
<dbReference type="Pfam" id="PF13187">
    <property type="entry name" value="Fer4_9"/>
    <property type="match status" value="1"/>
</dbReference>
<evidence type="ECO:0000313" key="8">
    <source>
        <dbReference type="Proteomes" id="UP000244093"/>
    </source>
</evidence>
<keyword evidence="5" id="KW-0411">Iron-sulfur</keyword>
<keyword evidence="4" id="KW-0408">Iron</keyword>
<evidence type="ECO:0000256" key="5">
    <source>
        <dbReference type="ARBA" id="ARBA00023014"/>
    </source>
</evidence>
<dbReference type="PRINTS" id="PR01868">
    <property type="entry name" value="ABCEFAMILY"/>
</dbReference>
<feature type="domain" description="4Fe-4S ferredoxin-type" evidence="6">
    <location>
        <begin position="36"/>
        <end position="65"/>
    </location>
</feature>
<dbReference type="InterPro" id="IPR017900">
    <property type="entry name" value="4Fe4S_Fe_S_CS"/>
</dbReference>
<evidence type="ECO:0000256" key="2">
    <source>
        <dbReference type="ARBA" id="ARBA00022723"/>
    </source>
</evidence>
<evidence type="ECO:0000256" key="4">
    <source>
        <dbReference type="ARBA" id="ARBA00023004"/>
    </source>
</evidence>
<dbReference type="PROSITE" id="PS51379">
    <property type="entry name" value="4FE4S_FER_2"/>
    <property type="match status" value="2"/>
</dbReference>
<gene>
    <name evidence="7" type="ORF">B7O98_05815</name>
</gene>
<dbReference type="AlphaFoldDB" id="A0A2R7Y3V4"/>
<dbReference type="PROSITE" id="PS00198">
    <property type="entry name" value="4FE4S_FER_1"/>
    <property type="match status" value="1"/>
</dbReference>
<dbReference type="GO" id="GO:0016020">
    <property type="term" value="C:membrane"/>
    <property type="evidence" value="ECO:0007669"/>
    <property type="project" value="InterPro"/>
</dbReference>
<evidence type="ECO:0000256" key="3">
    <source>
        <dbReference type="ARBA" id="ARBA00022737"/>
    </source>
</evidence>
<proteinExistence type="predicted"/>
<keyword evidence="2" id="KW-0479">Metal-binding</keyword>
<dbReference type="InterPro" id="IPR017896">
    <property type="entry name" value="4Fe4S_Fe-S-bd"/>
</dbReference>
<sequence length="156" mass="17967">MVIKTFKVGLKYLLRRPYTRLVPDREGPLTSDRTRGRHVLDMSKCTGCSMCQKVCPADAIQMVKVEGPWPQNVKKIFPRIDYQRCTFCGMCVEACPFNALSMTNISGWYLITRDKKSTLYNPEKLSKVFETKEYRITMVKSLAEVQRLKKEGESNA</sequence>
<feature type="domain" description="4Fe-4S ferredoxin-type" evidence="6">
    <location>
        <begin position="76"/>
        <end position="105"/>
    </location>
</feature>
<organism evidence="7 8">
    <name type="scientific">Zestosphaera tikiterensis</name>
    <dbReference type="NCBI Taxonomy" id="1973259"/>
    <lineage>
        <taxon>Archaea</taxon>
        <taxon>Thermoproteota</taxon>
        <taxon>Thermoprotei</taxon>
        <taxon>Desulfurococcales</taxon>
        <taxon>Desulfurococcaceae</taxon>
        <taxon>Zestosphaera</taxon>
    </lineage>
</organism>
<accession>A0A2R7Y3V4</accession>
<evidence type="ECO:0000313" key="7">
    <source>
        <dbReference type="EMBL" id="PUA32188.1"/>
    </source>
</evidence>
<reference evidence="7 8" key="1">
    <citation type="journal article" date="2018" name="Syst. Appl. Microbiol.">
        <title>A new symbiotic nanoarchaeote (Candidatus Nanoclepta minutus) and its host (Zestosphaera tikiterensis gen. nov., sp. nov.) from a New Zealand hot spring.</title>
        <authorList>
            <person name="St John E."/>
            <person name="Liu Y."/>
            <person name="Podar M."/>
            <person name="Stott M.B."/>
            <person name="Meneghin J."/>
            <person name="Chen Z."/>
            <person name="Lagutin K."/>
            <person name="Mitchell K."/>
            <person name="Reysenbach A.L."/>
        </authorList>
    </citation>
    <scope>NUCLEOTIDE SEQUENCE [LARGE SCALE GENOMIC DNA]</scope>
    <source>
        <strain evidence="7">NZ3</strain>
    </source>
</reference>
<dbReference type="Proteomes" id="UP000244093">
    <property type="component" value="Unassembled WGS sequence"/>
</dbReference>
<dbReference type="SUPFAM" id="SSF54862">
    <property type="entry name" value="4Fe-4S ferredoxins"/>
    <property type="match status" value="1"/>
</dbReference>
<protein>
    <recommendedName>
        <fullName evidence="6">4Fe-4S ferredoxin-type domain-containing protein</fullName>
    </recommendedName>
</protein>
<dbReference type="GO" id="GO:0046872">
    <property type="term" value="F:metal ion binding"/>
    <property type="evidence" value="ECO:0007669"/>
    <property type="project" value="UniProtKB-KW"/>
</dbReference>
<keyword evidence="3" id="KW-0677">Repeat</keyword>
<dbReference type="PANTHER" id="PTHR10849">
    <property type="entry name" value="NADH DEHYDROGENASE UBIQUINONE IRON-SULFUR PROTEIN 8, MITOCHONDRIAL"/>
    <property type="match status" value="1"/>
</dbReference>
<name>A0A2R7Y3V4_9CREN</name>
<dbReference type="PANTHER" id="PTHR10849:SF35">
    <property type="entry name" value="FORMATE HYDROGENLYASE SUBUNIT 6-RELATED"/>
    <property type="match status" value="1"/>
</dbReference>
<dbReference type="Gene3D" id="3.30.70.3270">
    <property type="match status" value="1"/>
</dbReference>
<comment type="caution">
    <text evidence="7">The sequence shown here is derived from an EMBL/GenBank/DDBJ whole genome shotgun (WGS) entry which is preliminary data.</text>
</comment>
<dbReference type="GO" id="GO:0009060">
    <property type="term" value="P:aerobic respiration"/>
    <property type="evidence" value="ECO:0007669"/>
    <property type="project" value="TreeGrafter"/>
</dbReference>
<keyword evidence="1" id="KW-0004">4Fe-4S</keyword>